<dbReference type="PRINTS" id="PR00786">
    <property type="entry name" value="NEPRILYSIN"/>
</dbReference>
<evidence type="ECO:0000256" key="3">
    <source>
        <dbReference type="ARBA" id="ARBA00022670"/>
    </source>
</evidence>
<dbReference type="GO" id="GO:0004222">
    <property type="term" value="F:metalloendopeptidase activity"/>
    <property type="evidence" value="ECO:0007669"/>
    <property type="project" value="InterPro"/>
</dbReference>
<dbReference type="PANTHER" id="PTHR11733">
    <property type="entry name" value="ZINC METALLOPROTEASE FAMILY M13 NEPRILYSIN-RELATED"/>
    <property type="match status" value="1"/>
</dbReference>
<dbReference type="Gene3D" id="3.40.390.10">
    <property type="entry name" value="Collagenase (Catalytic Domain)"/>
    <property type="match status" value="2"/>
</dbReference>
<evidence type="ECO:0000259" key="10">
    <source>
        <dbReference type="Pfam" id="PF01431"/>
    </source>
</evidence>
<feature type="non-terminal residue" evidence="12">
    <location>
        <position position="1"/>
    </location>
</feature>
<keyword evidence="5" id="KW-0378">Hydrolase</keyword>
<keyword evidence="7" id="KW-0482">Metalloprotease</keyword>
<evidence type="ECO:0000256" key="6">
    <source>
        <dbReference type="ARBA" id="ARBA00022833"/>
    </source>
</evidence>
<dbReference type="GO" id="GO:0046872">
    <property type="term" value="F:metal ion binding"/>
    <property type="evidence" value="ECO:0007669"/>
    <property type="project" value="UniProtKB-KW"/>
</dbReference>
<dbReference type="PANTHER" id="PTHR11733:SF240">
    <property type="entry name" value="GH14155P-RELATED"/>
    <property type="match status" value="1"/>
</dbReference>
<evidence type="ECO:0000256" key="5">
    <source>
        <dbReference type="ARBA" id="ARBA00022801"/>
    </source>
</evidence>
<dbReference type="Pfam" id="PF01431">
    <property type="entry name" value="Peptidase_M13"/>
    <property type="match status" value="2"/>
</dbReference>
<comment type="cofactor">
    <cofactor evidence="1">
        <name>Zn(2+)</name>
        <dbReference type="ChEBI" id="CHEBI:29105"/>
    </cofactor>
</comment>
<feature type="domain" description="Peptidase M13 N-terminal" evidence="11">
    <location>
        <begin position="97"/>
        <end position="524"/>
    </location>
</feature>
<feature type="domain" description="Peptidase M13 C-terminal" evidence="10">
    <location>
        <begin position="1349"/>
        <end position="1563"/>
    </location>
</feature>
<gene>
    <name evidence="12" type="ORF">PENTCL1PPCAC_21556</name>
</gene>
<evidence type="ECO:0000256" key="4">
    <source>
        <dbReference type="ARBA" id="ARBA00022723"/>
    </source>
</evidence>
<evidence type="ECO:0000256" key="8">
    <source>
        <dbReference type="SAM" id="MobiDB-lite"/>
    </source>
</evidence>
<dbReference type="InterPro" id="IPR000718">
    <property type="entry name" value="Peptidase_M13"/>
</dbReference>
<keyword evidence="4" id="KW-0479">Metal-binding</keyword>
<reference evidence="12" key="1">
    <citation type="submission" date="2023-10" db="EMBL/GenBank/DDBJ databases">
        <title>Genome assembly of Pristionchus species.</title>
        <authorList>
            <person name="Yoshida K."/>
            <person name="Sommer R.J."/>
        </authorList>
    </citation>
    <scope>NUCLEOTIDE SEQUENCE</scope>
    <source>
        <strain evidence="12">RS0144</strain>
    </source>
</reference>
<proteinExistence type="inferred from homology"/>
<feature type="transmembrane region" description="Helical" evidence="9">
    <location>
        <begin position="12"/>
        <end position="36"/>
    </location>
</feature>
<feature type="region of interest" description="Disordered" evidence="8">
    <location>
        <begin position="50"/>
        <end position="74"/>
    </location>
</feature>
<protein>
    <recommendedName>
        <fullName evidence="14">Peptidase</fullName>
    </recommendedName>
</protein>
<keyword evidence="13" id="KW-1185">Reference proteome</keyword>
<dbReference type="EMBL" id="BTSX01000005">
    <property type="protein sequence ID" value="GMS99381.1"/>
    <property type="molecule type" value="Genomic_DNA"/>
</dbReference>
<feature type="compositionally biased region" description="Low complexity" evidence="8">
    <location>
        <begin position="50"/>
        <end position="65"/>
    </location>
</feature>
<evidence type="ECO:0000313" key="13">
    <source>
        <dbReference type="Proteomes" id="UP001432027"/>
    </source>
</evidence>
<dbReference type="InterPro" id="IPR042089">
    <property type="entry name" value="Peptidase_M13_dom_2"/>
</dbReference>
<keyword evidence="9" id="KW-0812">Transmembrane</keyword>
<evidence type="ECO:0000256" key="7">
    <source>
        <dbReference type="ARBA" id="ARBA00023049"/>
    </source>
</evidence>
<dbReference type="InterPro" id="IPR008753">
    <property type="entry name" value="Peptidase_M13_N"/>
</dbReference>
<dbReference type="InterPro" id="IPR024079">
    <property type="entry name" value="MetalloPept_cat_dom_sf"/>
</dbReference>
<sequence length="1570" mass="174264">ILQGIADMGKVIQFVLQGTIILVLLGALGVGIASLITQLNIQNQLNDQASATTNAPTPAPGIAIPDPEPIKQNDPRYDSYNGMSKLLKTWMNTTVNPCDDFYTFTCGAGTKNQGMSFDVSDDAINNLMLGELRKAPAQFDNSPMPVRQMKWFYDSCMTGATAKQFFDRSVRIFNDLRTATTGFGFPALFPGETTATTPDQLASFLGYTLGTSGRNTLIDSGVDTDWKDPHNAKGGYALLVDQPRTFFIDTFYTKIWDDDTKDDVADYFLEILNQSALLLGKTPDQKQLLKDAQDLAQFDFDLATKYSTDDTTRRQYARSYNPYSADGLQKLAPFINWKTYFSKALAPVTANVDGSFRAIALETDKLALLSADIASGTIPSRTVNNYLFMIALDTNYLPPLPTTASTHIKGYRRSKRPLNRKIRHDPKKIDPMDIALVTDYTAREANCLGLTGAFLMWANSRLFVDTKYPTAMDKQAVRDHTNSIIRSILVAFRAQIDILDWMSPASKKGAYQKIDNLVVNIAFPDWVLDDGKLNDYYTKLKIAQKDAYLDQADQLIAFTMYEAFAPLFNGVPADRSDFGDTAAITNAWYAPEMNSITFPGGILNAPFYDASYPAAINFGGLGVIAGHELTHGFDDEGVQWEGTGILNSWMDDNSTSSFTDMAGCVVNEYNQFCPLGKGMPCVDGEQTQGENIADNGGIQAAYKAFKAFEALNGPDPLLPGDASHFTADQLFFLGFAQVWCQYPPDAVSTLLQILTDPHSPSLYRVLGTVQNIPAFQKAFNCPADSTYAPTKHCNVWTSEPTSGGPLNDKGEPVVPDNDVNIDPVERISPQDMDKYAAYQNGLNTLKVSANLSVLPCDDFYHYSCQNFPGAQTTFSDGNQAIYQQINDKLSDPDYQTNTVKKSDALTKLNNLFEACKSERKKSTIKDVDYLQPKVLKFRNYINQDIPLIGGTGNIDVTPENYGNVLGYLSFNLGIDTLVSPGVDTNWKNPQGTNGATSGYMLFVDEPSPYKTHAFYDDENWKQQKKGYKDTVTKLVEAYAKQDTTAKLPGNYVDMIDDALELEKTIATTYSRNDDERRVFASQWNPMKIADLPTTVDFNKLWSFSPKEGQDWIAANKDIVLNEPAKTPQLFNFLAMQPDDTKVVNYLFIRLLLANSGLIPCSNGKCAAVMRELAIKNVPDHTGIERLPRRGRGYQLPSFAPQSESDPDGVGCANSIGALPEAQGRVYIDARFPTDADRKMVKNKTMGVMTNIVDAMKGMIDQLDWMDSDSKKRAIQKAENIVVNVAYPEWILDKDQLDAYFDDLNFDKDDKYYNMLDKITLYSIGQDFKKLNLAVADRTGFSGGQIAVVNAFYSDDKNAITFPAGILQPPFFDVNFPAGMNYGGLGVVAGHELTHGFDDKGVQWDYQGALNSWMDAPSQDGFNKMAKCVVDEYNKFCPLPDDKSPHCTNGVQTQGENIADNGGIHSAWRAYENHIELDGPDPLFMDRVYSQYTNNQLYFLNFAQVWCMQKNMMTESYVSGKLMTDSHSLGPYRVLGTLQNIPAFRANFNCPLGSTYAPVDHCNVWVPTKMA</sequence>
<dbReference type="Pfam" id="PF05649">
    <property type="entry name" value="Peptidase_M13_N"/>
    <property type="match status" value="2"/>
</dbReference>
<dbReference type="SUPFAM" id="SSF55486">
    <property type="entry name" value="Metalloproteases ('zincins'), catalytic domain"/>
    <property type="match status" value="2"/>
</dbReference>
<keyword evidence="9" id="KW-0472">Membrane</keyword>
<comment type="caution">
    <text evidence="12">The sequence shown here is derived from an EMBL/GenBank/DDBJ whole genome shotgun (WGS) entry which is preliminary data.</text>
</comment>
<keyword evidence="6" id="KW-0862">Zinc</keyword>
<dbReference type="InterPro" id="IPR018497">
    <property type="entry name" value="Peptidase_M13_C"/>
</dbReference>
<feature type="domain" description="Peptidase M13 N-terminal" evidence="11">
    <location>
        <begin position="855"/>
        <end position="1287"/>
    </location>
</feature>
<keyword evidence="9" id="KW-1133">Transmembrane helix</keyword>
<dbReference type="Gene3D" id="1.10.1380.10">
    <property type="entry name" value="Neutral endopeptidase , domain2"/>
    <property type="match status" value="2"/>
</dbReference>
<keyword evidence="3" id="KW-0645">Protease</keyword>
<evidence type="ECO:0000256" key="2">
    <source>
        <dbReference type="ARBA" id="ARBA00007357"/>
    </source>
</evidence>
<evidence type="ECO:0000256" key="1">
    <source>
        <dbReference type="ARBA" id="ARBA00001947"/>
    </source>
</evidence>
<evidence type="ECO:0000313" key="12">
    <source>
        <dbReference type="EMBL" id="GMS99381.1"/>
    </source>
</evidence>
<dbReference type="Proteomes" id="UP001432027">
    <property type="component" value="Unassembled WGS sequence"/>
</dbReference>
<accession>A0AAV5TYU7</accession>
<dbReference type="PROSITE" id="PS51885">
    <property type="entry name" value="NEPRILYSIN"/>
    <property type="match status" value="1"/>
</dbReference>
<dbReference type="CDD" id="cd08662">
    <property type="entry name" value="M13"/>
    <property type="match status" value="2"/>
</dbReference>
<name>A0AAV5TYU7_9BILA</name>
<comment type="similarity">
    <text evidence="2">Belongs to the peptidase M13 family.</text>
</comment>
<dbReference type="GO" id="GO:0005886">
    <property type="term" value="C:plasma membrane"/>
    <property type="evidence" value="ECO:0007669"/>
    <property type="project" value="TreeGrafter"/>
</dbReference>
<evidence type="ECO:0008006" key="14">
    <source>
        <dbReference type="Google" id="ProtNLM"/>
    </source>
</evidence>
<organism evidence="12 13">
    <name type="scientific">Pristionchus entomophagus</name>
    <dbReference type="NCBI Taxonomy" id="358040"/>
    <lineage>
        <taxon>Eukaryota</taxon>
        <taxon>Metazoa</taxon>
        <taxon>Ecdysozoa</taxon>
        <taxon>Nematoda</taxon>
        <taxon>Chromadorea</taxon>
        <taxon>Rhabditida</taxon>
        <taxon>Rhabditina</taxon>
        <taxon>Diplogasteromorpha</taxon>
        <taxon>Diplogasteroidea</taxon>
        <taxon>Neodiplogasteridae</taxon>
        <taxon>Pristionchus</taxon>
    </lineage>
</organism>
<evidence type="ECO:0000256" key="9">
    <source>
        <dbReference type="SAM" id="Phobius"/>
    </source>
</evidence>
<evidence type="ECO:0000259" key="11">
    <source>
        <dbReference type="Pfam" id="PF05649"/>
    </source>
</evidence>
<dbReference type="GO" id="GO:0016485">
    <property type="term" value="P:protein processing"/>
    <property type="evidence" value="ECO:0007669"/>
    <property type="project" value="TreeGrafter"/>
</dbReference>
<feature type="domain" description="Peptidase M13 C-terminal" evidence="10">
    <location>
        <begin position="586"/>
        <end position="795"/>
    </location>
</feature>